<proteinExistence type="predicted"/>
<evidence type="ECO:0000313" key="1">
    <source>
        <dbReference type="EMBL" id="JAE27782.1"/>
    </source>
</evidence>
<accession>A0A0A9GTA3</accession>
<dbReference type="AlphaFoldDB" id="A0A0A9GTA3"/>
<organism evidence="1">
    <name type="scientific">Arundo donax</name>
    <name type="common">Giant reed</name>
    <name type="synonym">Donax arundinaceus</name>
    <dbReference type="NCBI Taxonomy" id="35708"/>
    <lineage>
        <taxon>Eukaryota</taxon>
        <taxon>Viridiplantae</taxon>
        <taxon>Streptophyta</taxon>
        <taxon>Embryophyta</taxon>
        <taxon>Tracheophyta</taxon>
        <taxon>Spermatophyta</taxon>
        <taxon>Magnoliopsida</taxon>
        <taxon>Liliopsida</taxon>
        <taxon>Poales</taxon>
        <taxon>Poaceae</taxon>
        <taxon>PACMAD clade</taxon>
        <taxon>Arundinoideae</taxon>
        <taxon>Arundineae</taxon>
        <taxon>Arundo</taxon>
    </lineage>
</organism>
<protein>
    <submittedName>
        <fullName evidence="1">Uncharacterized protein</fullName>
    </submittedName>
</protein>
<reference evidence="1" key="2">
    <citation type="journal article" date="2015" name="Data Brief">
        <title>Shoot transcriptome of the giant reed, Arundo donax.</title>
        <authorList>
            <person name="Barrero R.A."/>
            <person name="Guerrero F.D."/>
            <person name="Moolhuijzen P."/>
            <person name="Goolsby J.A."/>
            <person name="Tidwell J."/>
            <person name="Bellgard S.E."/>
            <person name="Bellgard M.I."/>
        </authorList>
    </citation>
    <scope>NUCLEOTIDE SEQUENCE</scope>
    <source>
        <tissue evidence="1">Shoot tissue taken approximately 20 cm above the soil surface</tissue>
    </source>
</reference>
<dbReference type="EMBL" id="GBRH01170114">
    <property type="protein sequence ID" value="JAE27782.1"/>
    <property type="molecule type" value="Transcribed_RNA"/>
</dbReference>
<name>A0A0A9GTA3_ARUDO</name>
<sequence length="46" mass="5353">MLGHADRLADLFLNLCSKQTCLLRSRELLFLKDDHSHRENNSSLLQ</sequence>
<reference evidence="1" key="1">
    <citation type="submission" date="2014-09" db="EMBL/GenBank/DDBJ databases">
        <authorList>
            <person name="Magalhaes I.L.F."/>
            <person name="Oliveira U."/>
            <person name="Santos F.R."/>
            <person name="Vidigal T.H.D.A."/>
            <person name="Brescovit A.D."/>
            <person name="Santos A.J."/>
        </authorList>
    </citation>
    <scope>NUCLEOTIDE SEQUENCE</scope>
    <source>
        <tissue evidence="1">Shoot tissue taken approximately 20 cm above the soil surface</tissue>
    </source>
</reference>